<proteinExistence type="predicted"/>
<comment type="caution">
    <text evidence="1">The sequence shown here is derived from an EMBL/GenBank/DDBJ whole genome shotgun (WGS) entry which is preliminary data.</text>
</comment>
<dbReference type="Proteomes" id="UP000299102">
    <property type="component" value="Unassembled WGS sequence"/>
</dbReference>
<organism evidence="1 2">
    <name type="scientific">Eumeta variegata</name>
    <name type="common">Bagworm moth</name>
    <name type="synonym">Eumeta japonica</name>
    <dbReference type="NCBI Taxonomy" id="151549"/>
    <lineage>
        <taxon>Eukaryota</taxon>
        <taxon>Metazoa</taxon>
        <taxon>Ecdysozoa</taxon>
        <taxon>Arthropoda</taxon>
        <taxon>Hexapoda</taxon>
        <taxon>Insecta</taxon>
        <taxon>Pterygota</taxon>
        <taxon>Neoptera</taxon>
        <taxon>Endopterygota</taxon>
        <taxon>Lepidoptera</taxon>
        <taxon>Glossata</taxon>
        <taxon>Ditrysia</taxon>
        <taxon>Tineoidea</taxon>
        <taxon>Psychidae</taxon>
        <taxon>Oiketicinae</taxon>
        <taxon>Eumeta</taxon>
    </lineage>
</organism>
<accession>A0A4C1YPU7</accession>
<name>A0A4C1YPU7_EUMVA</name>
<evidence type="ECO:0000313" key="2">
    <source>
        <dbReference type="Proteomes" id="UP000299102"/>
    </source>
</evidence>
<dbReference type="AlphaFoldDB" id="A0A4C1YPU7"/>
<gene>
    <name evidence="1" type="ORF">EVAR_57132_1</name>
</gene>
<dbReference type="EMBL" id="BGZK01001364">
    <property type="protein sequence ID" value="GBP78286.1"/>
    <property type="molecule type" value="Genomic_DNA"/>
</dbReference>
<protein>
    <submittedName>
        <fullName evidence="1">Uncharacterized protein</fullName>
    </submittedName>
</protein>
<sequence length="86" mass="9824">MRVTSEYIGDYYCPQALVNTEGITSALQVFWDEIGYLMERETVTAKHRRTIKSDRTRQSFRIADDSAPVAVAARGRRAENGHGIRY</sequence>
<keyword evidence="2" id="KW-1185">Reference proteome</keyword>
<evidence type="ECO:0000313" key="1">
    <source>
        <dbReference type="EMBL" id="GBP78286.1"/>
    </source>
</evidence>
<reference evidence="1 2" key="1">
    <citation type="journal article" date="2019" name="Commun. Biol.">
        <title>The bagworm genome reveals a unique fibroin gene that provides high tensile strength.</title>
        <authorList>
            <person name="Kono N."/>
            <person name="Nakamura H."/>
            <person name="Ohtoshi R."/>
            <person name="Tomita M."/>
            <person name="Numata K."/>
            <person name="Arakawa K."/>
        </authorList>
    </citation>
    <scope>NUCLEOTIDE SEQUENCE [LARGE SCALE GENOMIC DNA]</scope>
</reference>